<dbReference type="EMBL" id="MNCJ02000326">
    <property type="protein sequence ID" value="KAF5782516.1"/>
    <property type="molecule type" value="Genomic_DNA"/>
</dbReference>
<reference evidence="2" key="1">
    <citation type="journal article" date="2017" name="Nature">
        <title>The sunflower genome provides insights into oil metabolism, flowering and Asterid evolution.</title>
        <authorList>
            <person name="Badouin H."/>
            <person name="Gouzy J."/>
            <person name="Grassa C.J."/>
            <person name="Murat F."/>
            <person name="Staton S.E."/>
            <person name="Cottret L."/>
            <person name="Lelandais-Briere C."/>
            <person name="Owens G.L."/>
            <person name="Carrere S."/>
            <person name="Mayjonade B."/>
            <person name="Legrand L."/>
            <person name="Gill N."/>
            <person name="Kane N.C."/>
            <person name="Bowers J.E."/>
            <person name="Hubner S."/>
            <person name="Bellec A."/>
            <person name="Berard A."/>
            <person name="Berges H."/>
            <person name="Blanchet N."/>
            <person name="Boniface M.C."/>
            <person name="Brunel D."/>
            <person name="Catrice O."/>
            <person name="Chaidir N."/>
            <person name="Claudel C."/>
            <person name="Donnadieu C."/>
            <person name="Faraut T."/>
            <person name="Fievet G."/>
            <person name="Helmstetter N."/>
            <person name="King M."/>
            <person name="Knapp S.J."/>
            <person name="Lai Z."/>
            <person name="Le Paslier M.C."/>
            <person name="Lippi Y."/>
            <person name="Lorenzon L."/>
            <person name="Mandel J.R."/>
            <person name="Marage G."/>
            <person name="Marchand G."/>
            <person name="Marquand E."/>
            <person name="Bret-Mestries E."/>
            <person name="Morien E."/>
            <person name="Nambeesan S."/>
            <person name="Nguyen T."/>
            <person name="Pegot-Espagnet P."/>
            <person name="Pouilly N."/>
            <person name="Raftis F."/>
            <person name="Sallet E."/>
            <person name="Schiex T."/>
            <person name="Thomas J."/>
            <person name="Vandecasteele C."/>
            <person name="Vares D."/>
            <person name="Vear F."/>
            <person name="Vautrin S."/>
            <person name="Crespi M."/>
            <person name="Mangin B."/>
            <person name="Burke J.M."/>
            <person name="Salse J."/>
            <person name="Munos S."/>
            <person name="Vincourt P."/>
            <person name="Rieseberg L.H."/>
            <person name="Langlade N.B."/>
        </authorList>
    </citation>
    <scope>NUCLEOTIDE SEQUENCE</scope>
    <source>
        <tissue evidence="2">Leaves</tissue>
    </source>
</reference>
<organism evidence="2 3">
    <name type="scientific">Helianthus annuus</name>
    <name type="common">Common sunflower</name>
    <dbReference type="NCBI Taxonomy" id="4232"/>
    <lineage>
        <taxon>Eukaryota</taxon>
        <taxon>Viridiplantae</taxon>
        <taxon>Streptophyta</taxon>
        <taxon>Embryophyta</taxon>
        <taxon>Tracheophyta</taxon>
        <taxon>Spermatophyta</taxon>
        <taxon>Magnoliopsida</taxon>
        <taxon>eudicotyledons</taxon>
        <taxon>Gunneridae</taxon>
        <taxon>Pentapetalae</taxon>
        <taxon>asterids</taxon>
        <taxon>campanulids</taxon>
        <taxon>Asterales</taxon>
        <taxon>Asteraceae</taxon>
        <taxon>Asteroideae</taxon>
        <taxon>Heliantheae alliance</taxon>
        <taxon>Heliantheae</taxon>
        <taxon>Helianthus</taxon>
    </lineage>
</organism>
<dbReference type="PANTHER" id="PTHR37194">
    <property type="entry name" value="T2E6.7-RELATED"/>
    <property type="match status" value="1"/>
</dbReference>
<sequence>MSSSSQFLRLLTILLYSEPPKKQQLKGEAGVIGVIFRMEMQMPAVKATLCLGSETHSIEACKGILSEQLVFVKGESMNILKEFITTHNVPIDVPDEVTSEDDDGDDEAPTVKSKKVRT</sequence>
<gene>
    <name evidence="2" type="ORF">HanXRQr2_Chr11g0496771</name>
</gene>
<dbReference type="AlphaFoldDB" id="A0A9K3HQA0"/>
<protein>
    <submittedName>
        <fullName evidence="2">Uncharacterized protein</fullName>
    </submittedName>
</protein>
<evidence type="ECO:0000256" key="1">
    <source>
        <dbReference type="SAM" id="MobiDB-lite"/>
    </source>
</evidence>
<dbReference type="PANTHER" id="PTHR37194:SF2">
    <property type="entry name" value="T2E6.7-RELATED"/>
    <property type="match status" value="1"/>
</dbReference>
<feature type="compositionally biased region" description="Acidic residues" evidence="1">
    <location>
        <begin position="93"/>
        <end position="108"/>
    </location>
</feature>
<comment type="caution">
    <text evidence="2">The sequence shown here is derived from an EMBL/GenBank/DDBJ whole genome shotgun (WGS) entry which is preliminary data.</text>
</comment>
<name>A0A9K3HQA0_HELAN</name>
<proteinExistence type="predicted"/>
<reference evidence="2" key="2">
    <citation type="submission" date="2020-06" db="EMBL/GenBank/DDBJ databases">
        <title>Helianthus annuus Genome sequencing and assembly Release 2.</title>
        <authorList>
            <person name="Gouzy J."/>
            <person name="Langlade N."/>
            <person name="Munos S."/>
        </authorList>
    </citation>
    <scope>NUCLEOTIDE SEQUENCE</scope>
    <source>
        <tissue evidence="2">Leaves</tissue>
    </source>
</reference>
<accession>A0A9K3HQA0</accession>
<dbReference type="Gramene" id="mRNA:HanXRQr2_Chr11g0496771">
    <property type="protein sequence ID" value="mRNA:HanXRQr2_Chr11g0496771"/>
    <property type="gene ID" value="HanXRQr2_Chr11g0496771"/>
</dbReference>
<evidence type="ECO:0000313" key="2">
    <source>
        <dbReference type="EMBL" id="KAF5782516.1"/>
    </source>
</evidence>
<dbReference type="Proteomes" id="UP000215914">
    <property type="component" value="Unassembled WGS sequence"/>
</dbReference>
<keyword evidence="3" id="KW-1185">Reference proteome</keyword>
<feature type="region of interest" description="Disordered" evidence="1">
    <location>
        <begin position="92"/>
        <end position="118"/>
    </location>
</feature>
<evidence type="ECO:0000313" key="3">
    <source>
        <dbReference type="Proteomes" id="UP000215914"/>
    </source>
</evidence>